<organism evidence="2 3">
    <name type="scientific">Natrinema pallidum DSM 3751</name>
    <dbReference type="NCBI Taxonomy" id="1227495"/>
    <lineage>
        <taxon>Archaea</taxon>
        <taxon>Methanobacteriati</taxon>
        <taxon>Methanobacteriota</taxon>
        <taxon>Stenosarchaea group</taxon>
        <taxon>Halobacteria</taxon>
        <taxon>Halobacteriales</taxon>
        <taxon>Natrialbaceae</taxon>
        <taxon>Natrinema</taxon>
    </lineage>
</organism>
<dbReference type="AlphaFoldDB" id="L9YQG5"/>
<dbReference type="PATRIC" id="fig|1227495.3.peg.2679"/>
<comment type="caution">
    <text evidence="2">The sequence shown here is derived from an EMBL/GenBank/DDBJ whole genome shotgun (WGS) entry which is preliminary data.</text>
</comment>
<accession>L9YQG5</accession>
<evidence type="ECO:0000256" key="1">
    <source>
        <dbReference type="SAM" id="MobiDB-lite"/>
    </source>
</evidence>
<evidence type="ECO:0000313" key="2">
    <source>
        <dbReference type="EMBL" id="ELY75153.1"/>
    </source>
</evidence>
<dbReference type="EMBL" id="AOII01000081">
    <property type="protein sequence ID" value="ELY75153.1"/>
    <property type="molecule type" value="Genomic_DNA"/>
</dbReference>
<evidence type="ECO:0000313" key="3">
    <source>
        <dbReference type="Proteomes" id="UP000011618"/>
    </source>
</evidence>
<proteinExistence type="predicted"/>
<dbReference type="Proteomes" id="UP000011618">
    <property type="component" value="Unassembled WGS sequence"/>
</dbReference>
<protein>
    <recommendedName>
        <fullName evidence="4">Small CPxCG-related zinc finger protein</fullName>
    </recommendedName>
</protein>
<sequence>MYGRAESRSISMSERESSVTARDDRAINWRRTSSGVTLYEEGTADAWIHAEFEAGIAPEHRLFMICEDCGAVFAQRVKPGKETVCGDCGATFEYDEDATEPSH</sequence>
<name>L9YQG5_9EURY</name>
<feature type="region of interest" description="Disordered" evidence="1">
    <location>
        <begin position="1"/>
        <end position="23"/>
    </location>
</feature>
<reference evidence="2 3" key="1">
    <citation type="journal article" date="2014" name="PLoS Genet.">
        <title>Phylogenetically driven sequencing of extremely halophilic archaea reveals strategies for static and dynamic osmo-response.</title>
        <authorList>
            <person name="Becker E.A."/>
            <person name="Seitzer P.M."/>
            <person name="Tritt A."/>
            <person name="Larsen D."/>
            <person name="Krusor M."/>
            <person name="Yao A.I."/>
            <person name="Wu D."/>
            <person name="Madern D."/>
            <person name="Eisen J.A."/>
            <person name="Darling A.E."/>
            <person name="Facciotti M.T."/>
        </authorList>
    </citation>
    <scope>NUCLEOTIDE SEQUENCE [LARGE SCALE GENOMIC DNA]</scope>
    <source>
        <strain evidence="2 3">DSM 3751</strain>
    </source>
</reference>
<evidence type="ECO:0008006" key="4">
    <source>
        <dbReference type="Google" id="ProtNLM"/>
    </source>
</evidence>
<gene>
    <name evidence="2" type="ORF">C487_13417</name>
</gene>
<dbReference type="eggNOG" id="arCOG09285">
    <property type="taxonomic scope" value="Archaea"/>
</dbReference>
<feature type="compositionally biased region" description="Basic and acidic residues" evidence="1">
    <location>
        <begin position="13"/>
        <end position="23"/>
    </location>
</feature>